<name>A0ABZ2C5J0_9PROT</name>
<evidence type="ECO:0000313" key="1">
    <source>
        <dbReference type="EMBL" id="WVX67323.1"/>
    </source>
</evidence>
<protein>
    <submittedName>
        <fullName evidence="1">Uncharacterized protein</fullName>
    </submittedName>
</protein>
<accession>A0ABZ2C5J0</accession>
<dbReference type="EMBL" id="CP133270">
    <property type="protein sequence ID" value="WVX67323.1"/>
    <property type="molecule type" value="Genomic_DNA"/>
</dbReference>
<reference evidence="1 2" key="1">
    <citation type="journal article" date="2024" name="Environ. Microbiol.">
        <title>Novel evolutionary insights on the interactions of the Holosporales (Alphaproteobacteria) with eukaryotic hosts from comparative genomics.</title>
        <authorList>
            <person name="Giovannini M."/>
            <person name="Petroni G."/>
            <person name="Castelli M."/>
        </authorList>
    </citation>
    <scope>NUCLEOTIDE SEQUENCE [LARGE SCALE GENOMIC DNA]</scope>
    <source>
        <strain evidence="1 2">US_Bl 15I1</strain>
    </source>
</reference>
<sequence length="51" mass="5997">MREETEKSSFNFEEFKNQAIADIIHKAFKHINKKKKKHDLNKCDVAPPALK</sequence>
<organism evidence="1 2">
    <name type="scientific">Candidatus Bealeia paramacronuclearis</name>
    <dbReference type="NCBI Taxonomy" id="1921001"/>
    <lineage>
        <taxon>Bacteria</taxon>
        <taxon>Pseudomonadati</taxon>
        <taxon>Pseudomonadota</taxon>
        <taxon>Alphaproteobacteria</taxon>
        <taxon>Holosporales</taxon>
        <taxon>Holosporaceae</taxon>
        <taxon>Candidatus Bealeia</taxon>
    </lineage>
</organism>
<proteinExistence type="predicted"/>
<keyword evidence="2" id="KW-1185">Reference proteome</keyword>
<dbReference type="Proteomes" id="UP001330434">
    <property type="component" value="Chromosome"/>
</dbReference>
<evidence type="ECO:0000313" key="2">
    <source>
        <dbReference type="Proteomes" id="UP001330434"/>
    </source>
</evidence>
<gene>
    <name evidence="1" type="ORF">Bealeia1_01522</name>
</gene>